<keyword evidence="7 9" id="KW-0472">Membrane</keyword>
<feature type="region of interest" description="Disordered" evidence="10">
    <location>
        <begin position="265"/>
        <end position="390"/>
    </location>
</feature>
<keyword evidence="8 9" id="KW-0407">Ion channel</keyword>
<evidence type="ECO:0000313" key="12">
    <source>
        <dbReference type="Proteomes" id="UP000316759"/>
    </source>
</evidence>
<feature type="transmembrane region" description="Helical" evidence="9">
    <location>
        <begin position="489"/>
        <end position="512"/>
    </location>
</feature>
<dbReference type="InterPro" id="IPR000990">
    <property type="entry name" value="Innexin"/>
</dbReference>
<dbReference type="AlphaFoldDB" id="A0A504Y6X7"/>
<sequence length="715" mass="80709">MDAAFIWNLSKLGRIGSRRLQFDDDFADRLNYQYTGVLLFLFIGLIGVRQYVGKPIQCWIPQEFTRGWEEYAENYCWVANTYFAPVQDRLPPVPDRRELLLVYYQWAPIVMAAQALLFYLPCLTWRLGMAHSGFNLHRILQMAAEANEMVPETAAKTVAILSHYIKCCIQRQKVCVQQNSTCCRVGTYSRLVSDAHLSHWGSGRTGNLVDKSRSFLVQKSSLTAVEEVARANPIQPSEEDLRDSSLSVSGDEVIFGQFCATTTARMRDSSSLGSTENGTDQHGQHPVKTKSGGTDQTGSNASSGRARKPAPPPPSTLPVNQNTTVPLPSPETSTKKGGLSGQKHGSNTSSTPLRAETEEKNIKEKGKKSGESRQTDDKTNATKTLTHASSGWRCGRKHGNFLISLYLTVKCCYLLNVIGQIYLMQSFIGSQYSSYGARVLIDLIKGREWHHSGHFPRVTFCDLEAKKLGKNHVYTLQCVLPLNMFLEKIYIFLWFWHVAIATITFLSLLVWLHRVFPTRSRTDFILRYLRPLDPNLTKFRVDWEANDREFVDSYLGYDGLFIIRLISANCGGMLAGELVYSLWYDFSNPQSNGTEKLMTTVSRLHPLGGYGFPGQNTTHDWPATRDSQYAYGSHPQPYWRTLDSAPNYRNHSSRTHLSSSFSRQNHLMGNRNTNPPIHMDFSPGERKHLPTDDRTHSAHPSKASFQNGQIHDDIV</sequence>
<feature type="transmembrane region" description="Helical" evidence="9">
    <location>
        <begin position="32"/>
        <end position="52"/>
    </location>
</feature>
<proteinExistence type="inferred from homology"/>
<evidence type="ECO:0000256" key="5">
    <source>
        <dbReference type="ARBA" id="ARBA00022989"/>
    </source>
</evidence>
<comment type="subcellular location">
    <subcellularLocation>
        <location evidence="1 9">Cell membrane</location>
        <topology evidence="1 9">Multi-pass membrane protein</topology>
    </subcellularLocation>
</comment>
<feature type="compositionally biased region" description="Polar residues" evidence="10">
    <location>
        <begin position="665"/>
        <end position="675"/>
    </location>
</feature>
<feature type="region of interest" description="Disordered" evidence="10">
    <location>
        <begin position="665"/>
        <end position="715"/>
    </location>
</feature>
<evidence type="ECO:0000313" key="11">
    <source>
        <dbReference type="EMBL" id="TPP57232.1"/>
    </source>
</evidence>
<gene>
    <name evidence="9" type="primary">inx</name>
    <name evidence="11" type="ORF">FGIG_02414</name>
</gene>
<keyword evidence="12" id="KW-1185">Reference proteome</keyword>
<feature type="compositionally biased region" description="Polar residues" evidence="10">
    <location>
        <begin position="291"/>
        <end position="303"/>
    </location>
</feature>
<feature type="compositionally biased region" description="Polar residues" evidence="10">
    <location>
        <begin position="317"/>
        <end position="332"/>
    </location>
</feature>
<evidence type="ECO:0000256" key="7">
    <source>
        <dbReference type="ARBA" id="ARBA00023136"/>
    </source>
</evidence>
<evidence type="ECO:0000256" key="6">
    <source>
        <dbReference type="ARBA" id="ARBA00023065"/>
    </source>
</evidence>
<accession>A0A504Y6X7</accession>
<keyword evidence="3" id="KW-1003">Cell membrane</keyword>
<comment type="caution">
    <text evidence="11">The sequence shown here is derived from an EMBL/GenBank/DDBJ whole genome shotgun (WGS) entry which is preliminary data.</text>
</comment>
<comment type="caution">
    <text evidence="9">Lacks conserved residue(s) required for the propagation of feature annotation.</text>
</comment>
<dbReference type="PROSITE" id="PS51013">
    <property type="entry name" value="PANNEXIN"/>
    <property type="match status" value="1"/>
</dbReference>
<dbReference type="EMBL" id="SUNJ01013498">
    <property type="protein sequence ID" value="TPP57232.1"/>
    <property type="molecule type" value="Genomic_DNA"/>
</dbReference>
<dbReference type="GO" id="GO:0005886">
    <property type="term" value="C:plasma membrane"/>
    <property type="evidence" value="ECO:0007669"/>
    <property type="project" value="UniProtKB-SubCell"/>
</dbReference>
<dbReference type="OrthoDB" id="5867527at2759"/>
<feature type="compositionally biased region" description="Basic and acidic residues" evidence="10">
    <location>
        <begin position="683"/>
        <end position="696"/>
    </location>
</feature>
<evidence type="ECO:0000256" key="3">
    <source>
        <dbReference type="ARBA" id="ARBA00022475"/>
    </source>
</evidence>
<dbReference type="PRINTS" id="PR01262">
    <property type="entry name" value="INNEXIN"/>
</dbReference>
<dbReference type="GO" id="GO:0034220">
    <property type="term" value="P:monoatomic ion transmembrane transport"/>
    <property type="evidence" value="ECO:0007669"/>
    <property type="project" value="UniProtKB-KW"/>
</dbReference>
<keyword evidence="6 9" id="KW-0406">Ion transport</keyword>
<feature type="compositionally biased region" description="Polar residues" evidence="10">
    <location>
        <begin position="265"/>
        <end position="281"/>
    </location>
</feature>
<dbReference type="PANTHER" id="PTHR11893:SF36">
    <property type="entry name" value="INNEXIN-5"/>
    <property type="match status" value="1"/>
</dbReference>
<keyword evidence="2 9" id="KW-0813">Transport</keyword>
<dbReference type="GO" id="GO:0005921">
    <property type="term" value="C:gap junction"/>
    <property type="evidence" value="ECO:0007669"/>
    <property type="project" value="UniProtKB-UniRule"/>
</dbReference>
<evidence type="ECO:0000256" key="1">
    <source>
        <dbReference type="ARBA" id="ARBA00004651"/>
    </source>
</evidence>
<keyword evidence="5 9" id="KW-1133">Transmembrane helix</keyword>
<dbReference type="Proteomes" id="UP000316759">
    <property type="component" value="Unassembled WGS sequence"/>
</dbReference>
<dbReference type="STRING" id="46835.A0A504Y6X7"/>
<evidence type="ECO:0000256" key="8">
    <source>
        <dbReference type="ARBA" id="ARBA00023303"/>
    </source>
</evidence>
<evidence type="ECO:0000256" key="9">
    <source>
        <dbReference type="RuleBase" id="RU010713"/>
    </source>
</evidence>
<comment type="similarity">
    <text evidence="9">Belongs to the pannexin family.</text>
</comment>
<keyword evidence="4 9" id="KW-0812">Transmembrane</keyword>
<dbReference type="Pfam" id="PF00876">
    <property type="entry name" value="Innexin"/>
    <property type="match status" value="2"/>
</dbReference>
<feature type="compositionally biased region" description="Basic and acidic residues" evidence="10">
    <location>
        <begin position="355"/>
        <end position="380"/>
    </location>
</feature>
<evidence type="ECO:0000256" key="2">
    <source>
        <dbReference type="ARBA" id="ARBA00022448"/>
    </source>
</evidence>
<dbReference type="PANTHER" id="PTHR11893">
    <property type="entry name" value="INNEXIN"/>
    <property type="match status" value="1"/>
</dbReference>
<name>A0A504Y6X7_FASGI</name>
<feature type="compositionally biased region" description="Polar residues" evidence="10">
    <location>
        <begin position="343"/>
        <end position="352"/>
    </location>
</feature>
<reference evidence="11 12" key="1">
    <citation type="submission" date="2019-04" db="EMBL/GenBank/DDBJ databases">
        <title>Annotation for the trematode Fasciola gigantica.</title>
        <authorList>
            <person name="Choi Y.-J."/>
        </authorList>
    </citation>
    <scope>NUCLEOTIDE SEQUENCE [LARGE SCALE GENOMIC DNA]</scope>
    <source>
        <strain evidence="11">Uganda_cow_1</strain>
    </source>
</reference>
<comment type="function">
    <text evidence="9">Structural component of the gap junctions.</text>
</comment>
<protein>
    <recommendedName>
        <fullName evidence="9">Innexin</fullName>
    </recommendedName>
</protein>
<feature type="transmembrane region" description="Helical" evidence="9">
    <location>
        <begin position="99"/>
        <end position="120"/>
    </location>
</feature>
<organism evidence="11 12">
    <name type="scientific">Fasciola gigantica</name>
    <name type="common">Giant liver fluke</name>
    <dbReference type="NCBI Taxonomy" id="46835"/>
    <lineage>
        <taxon>Eukaryota</taxon>
        <taxon>Metazoa</taxon>
        <taxon>Spiralia</taxon>
        <taxon>Lophotrochozoa</taxon>
        <taxon>Platyhelminthes</taxon>
        <taxon>Trematoda</taxon>
        <taxon>Digenea</taxon>
        <taxon>Plagiorchiida</taxon>
        <taxon>Echinostomata</taxon>
        <taxon>Echinostomatoidea</taxon>
        <taxon>Fasciolidae</taxon>
        <taxon>Fasciola</taxon>
    </lineage>
</organism>
<evidence type="ECO:0000256" key="4">
    <source>
        <dbReference type="ARBA" id="ARBA00022692"/>
    </source>
</evidence>
<evidence type="ECO:0000256" key="10">
    <source>
        <dbReference type="SAM" id="MobiDB-lite"/>
    </source>
</evidence>